<dbReference type="InterPro" id="IPR027277">
    <property type="entry name" value="NadC/ModD"/>
</dbReference>
<keyword evidence="4 6" id="KW-0328">Glycosyltransferase</keyword>
<dbReference type="GO" id="GO:0009435">
    <property type="term" value="P:NAD+ biosynthetic process"/>
    <property type="evidence" value="ECO:0007669"/>
    <property type="project" value="InterPro"/>
</dbReference>
<dbReference type="Gene3D" id="3.90.1170.20">
    <property type="entry name" value="Quinolinate phosphoribosyl transferase, N-terminal domain"/>
    <property type="match status" value="1"/>
</dbReference>
<dbReference type="InterPro" id="IPR004393">
    <property type="entry name" value="NadC"/>
</dbReference>
<dbReference type="Proteomes" id="UP001148312">
    <property type="component" value="Unassembled WGS sequence"/>
</dbReference>
<organism evidence="9 10">
    <name type="scientific">Penicillium diatomitis</name>
    <dbReference type="NCBI Taxonomy" id="2819901"/>
    <lineage>
        <taxon>Eukaryota</taxon>
        <taxon>Fungi</taxon>
        <taxon>Dikarya</taxon>
        <taxon>Ascomycota</taxon>
        <taxon>Pezizomycotina</taxon>
        <taxon>Eurotiomycetes</taxon>
        <taxon>Eurotiomycetidae</taxon>
        <taxon>Eurotiales</taxon>
        <taxon>Aspergillaceae</taxon>
        <taxon>Penicillium</taxon>
    </lineage>
</organism>
<dbReference type="AlphaFoldDB" id="A0A9W9WL49"/>
<dbReference type="FunFam" id="3.20.20.70:FF:000030">
    <property type="entry name" value="Nicotinate-nucleotide pyrophosphorylase, carboxylating"/>
    <property type="match status" value="1"/>
</dbReference>
<dbReference type="GO" id="GO:0034213">
    <property type="term" value="P:quinolinate catabolic process"/>
    <property type="evidence" value="ECO:0007669"/>
    <property type="project" value="TreeGrafter"/>
</dbReference>
<evidence type="ECO:0000313" key="9">
    <source>
        <dbReference type="EMBL" id="KAJ5469480.1"/>
    </source>
</evidence>
<sequence>MAASHGDLRHLLPGNYKRQIADWLEEDCPSLDYGGFVVGESEGEARLLGKSAGIIAGIPFFDEVFSQLGCTYVDLISQSPISLTPSGLTSPSRTEWHIQEGQPIPPNTKTHCATVRGPIRQILLGERVALNILARCSGIASKSASTLAALRAAGWNGILAGTRKTTPGFRVVEKYGILVGGADPHRHDLSHMTMLKDNHVWACANNGAGMGGRTNPDSIAAAIPKAVRAAKAAGGFATKVEVEVRSLEEADAAIEAGADVVMLDNFTAQGVREAARALKEKWKASGRSFLIEVSGGLTEESAPTYACPEVDILSTSSIHQGTGIVDFSLKVSLR</sequence>
<keyword evidence="10" id="KW-1185">Reference proteome</keyword>
<dbReference type="InterPro" id="IPR036068">
    <property type="entry name" value="Nicotinate_pribotase-like_C"/>
</dbReference>
<evidence type="ECO:0000256" key="4">
    <source>
        <dbReference type="ARBA" id="ARBA00022676"/>
    </source>
</evidence>
<dbReference type="Gene3D" id="3.20.20.70">
    <property type="entry name" value="Aldolase class I"/>
    <property type="match status" value="1"/>
</dbReference>
<comment type="subunit">
    <text evidence="6">Hexamer formed by 3 homodimers.</text>
</comment>
<dbReference type="CDD" id="cd01572">
    <property type="entry name" value="QPRTase"/>
    <property type="match status" value="1"/>
</dbReference>
<evidence type="ECO:0000259" key="8">
    <source>
        <dbReference type="Pfam" id="PF02749"/>
    </source>
</evidence>
<comment type="caution">
    <text evidence="9">The sequence shown here is derived from an EMBL/GenBank/DDBJ whole genome shotgun (WGS) entry which is preliminary data.</text>
</comment>
<dbReference type="InterPro" id="IPR022412">
    <property type="entry name" value="Quinolinate_PRibosylTrfase_N"/>
</dbReference>
<comment type="catalytic activity">
    <reaction evidence="6">
        <text>nicotinate beta-D-ribonucleotide + CO2 + diphosphate = quinolinate + 5-phospho-alpha-D-ribose 1-diphosphate + 2 H(+)</text>
        <dbReference type="Rhea" id="RHEA:12733"/>
        <dbReference type="ChEBI" id="CHEBI:15378"/>
        <dbReference type="ChEBI" id="CHEBI:16526"/>
        <dbReference type="ChEBI" id="CHEBI:29959"/>
        <dbReference type="ChEBI" id="CHEBI:33019"/>
        <dbReference type="ChEBI" id="CHEBI:57502"/>
        <dbReference type="ChEBI" id="CHEBI:58017"/>
        <dbReference type="EC" id="2.4.2.19"/>
    </reaction>
</comment>
<comment type="pathway">
    <text evidence="1 6">Cofactor biosynthesis; NAD(+) biosynthesis; nicotinate D-ribonucleotide from quinolinate: step 1/1.</text>
</comment>
<dbReference type="EC" id="2.4.2.19" evidence="6"/>
<dbReference type="PIRSF" id="PIRSF006250">
    <property type="entry name" value="NadC_ModD"/>
    <property type="match status" value="1"/>
</dbReference>
<dbReference type="SUPFAM" id="SSF54675">
    <property type="entry name" value="Nicotinate/Quinolinate PRTase N-terminal domain-like"/>
    <property type="match status" value="1"/>
</dbReference>
<evidence type="ECO:0000256" key="1">
    <source>
        <dbReference type="ARBA" id="ARBA00004893"/>
    </source>
</evidence>
<dbReference type="Pfam" id="PF02749">
    <property type="entry name" value="QRPTase_N"/>
    <property type="match status" value="1"/>
</dbReference>
<dbReference type="PANTHER" id="PTHR32179">
    <property type="entry name" value="NICOTINATE-NUCLEOTIDE PYROPHOSPHORYLASE [CARBOXYLATING]"/>
    <property type="match status" value="1"/>
</dbReference>
<feature type="domain" description="Quinolinate phosphoribosyl transferase N-terminal" evidence="8">
    <location>
        <begin position="94"/>
        <end position="137"/>
    </location>
</feature>
<dbReference type="InterPro" id="IPR013785">
    <property type="entry name" value="Aldolase_TIM"/>
</dbReference>
<accession>A0A9W9WL49</accession>
<protein>
    <recommendedName>
        <fullName evidence="6">Nicotinate-nucleotide pyrophosphorylase [carboxylating]</fullName>
        <ecNumber evidence="6">2.4.2.19</ecNumber>
    </recommendedName>
    <alternativeName>
        <fullName evidence="6">Quinolinate phosphoribosyltransferase [decarboxylating]</fullName>
    </alternativeName>
</protein>
<name>A0A9W9WL49_9EURO</name>
<keyword evidence="5 6" id="KW-0808">Transferase</keyword>
<dbReference type="PANTHER" id="PTHR32179:SF3">
    <property type="entry name" value="NICOTINATE-NUCLEOTIDE PYROPHOSPHORYLASE [CARBOXYLATING]"/>
    <property type="match status" value="1"/>
</dbReference>
<dbReference type="EMBL" id="JAPWDQ010000015">
    <property type="protein sequence ID" value="KAJ5469480.1"/>
    <property type="molecule type" value="Genomic_DNA"/>
</dbReference>
<dbReference type="InterPro" id="IPR002638">
    <property type="entry name" value="Quinolinate_PRibosylTrfase_C"/>
</dbReference>
<evidence type="ECO:0000256" key="5">
    <source>
        <dbReference type="ARBA" id="ARBA00022679"/>
    </source>
</evidence>
<comment type="function">
    <text evidence="6">Involved in the catabolism of quinolinic acid (QA).</text>
</comment>
<comment type="similarity">
    <text evidence="2 6">Belongs to the NadC/ModD family.</text>
</comment>
<dbReference type="GO" id="GO:0005737">
    <property type="term" value="C:cytoplasm"/>
    <property type="evidence" value="ECO:0007669"/>
    <property type="project" value="TreeGrafter"/>
</dbReference>
<evidence type="ECO:0000256" key="2">
    <source>
        <dbReference type="ARBA" id="ARBA00009400"/>
    </source>
</evidence>
<proteinExistence type="inferred from homology"/>
<dbReference type="RefSeq" id="XP_056786070.1">
    <property type="nucleotide sequence ID" value="XM_056938693.1"/>
</dbReference>
<dbReference type="Pfam" id="PF01729">
    <property type="entry name" value="QRPTase_C"/>
    <property type="match status" value="1"/>
</dbReference>
<reference evidence="9" key="1">
    <citation type="submission" date="2022-12" db="EMBL/GenBank/DDBJ databases">
        <authorList>
            <person name="Petersen C."/>
        </authorList>
    </citation>
    <scope>NUCLEOTIDE SEQUENCE</scope>
    <source>
        <strain evidence="9">IBT 30728</strain>
    </source>
</reference>
<keyword evidence="3 6" id="KW-0662">Pyridine nucleotide biosynthesis</keyword>
<dbReference type="InterPro" id="IPR037128">
    <property type="entry name" value="Quinolinate_PRibosylTase_N_sf"/>
</dbReference>
<dbReference type="GeneID" id="81628943"/>
<evidence type="ECO:0000259" key="7">
    <source>
        <dbReference type="Pfam" id="PF01729"/>
    </source>
</evidence>
<evidence type="ECO:0000313" key="10">
    <source>
        <dbReference type="Proteomes" id="UP001148312"/>
    </source>
</evidence>
<evidence type="ECO:0000256" key="6">
    <source>
        <dbReference type="PIRNR" id="PIRNR006250"/>
    </source>
</evidence>
<dbReference type="SUPFAM" id="SSF51690">
    <property type="entry name" value="Nicotinate/Quinolinate PRTase C-terminal domain-like"/>
    <property type="match status" value="1"/>
</dbReference>
<reference evidence="9" key="2">
    <citation type="journal article" date="2023" name="IMA Fungus">
        <title>Comparative genomic study of the Penicillium genus elucidates a diverse pangenome and 15 lateral gene transfer events.</title>
        <authorList>
            <person name="Petersen C."/>
            <person name="Sorensen T."/>
            <person name="Nielsen M.R."/>
            <person name="Sondergaard T.E."/>
            <person name="Sorensen J.L."/>
            <person name="Fitzpatrick D.A."/>
            <person name="Frisvad J.C."/>
            <person name="Nielsen K.L."/>
        </authorList>
    </citation>
    <scope>NUCLEOTIDE SEQUENCE</scope>
    <source>
        <strain evidence="9">IBT 30728</strain>
    </source>
</reference>
<evidence type="ECO:0000256" key="3">
    <source>
        <dbReference type="ARBA" id="ARBA00022642"/>
    </source>
</evidence>
<gene>
    <name evidence="9" type="ORF">N7539_009098</name>
</gene>
<dbReference type="GO" id="GO:0004514">
    <property type="term" value="F:nicotinate-nucleotide diphosphorylase (carboxylating) activity"/>
    <property type="evidence" value="ECO:0007669"/>
    <property type="project" value="UniProtKB-EC"/>
</dbReference>
<feature type="domain" description="Quinolinate phosphoribosyl transferase C-terminal" evidence="7">
    <location>
        <begin position="139"/>
        <end position="330"/>
    </location>
</feature>